<evidence type="ECO:0000313" key="2">
    <source>
        <dbReference type="EMBL" id="DAF62384.1"/>
    </source>
</evidence>
<accession>A0A8S5TGW6</accession>
<reference evidence="2" key="1">
    <citation type="journal article" date="2021" name="Proc. Natl. Acad. Sci. U.S.A.">
        <title>A Catalog of Tens of Thousands of Viruses from Human Metagenomes Reveals Hidden Associations with Chronic Diseases.</title>
        <authorList>
            <person name="Tisza M.J."/>
            <person name="Buck C.B."/>
        </authorList>
    </citation>
    <scope>NUCLEOTIDE SEQUENCE</scope>
    <source>
        <strain evidence="2">CtIty1</strain>
    </source>
</reference>
<name>A0A8S5TGW6_9CAUD</name>
<proteinExistence type="predicted"/>
<protein>
    <submittedName>
        <fullName evidence="2">Uncharacterized protein</fullName>
    </submittedName>
</protein>
<sequence>MANNPRDYIEIVRDDEYREKIDSTADDATMHMWGRANDDNEDIVKLKSDVLSHESEMRRTMRANGIYEPDDLKYWTTFYRLPRIDPFNHVQGAREYVFFTKPDLPILRYNDGSPDDKSKSGWLSNEASQIPYFNWLYSHGYLYTVLENLCYGASDGSSGRSCPFVRILSNRKTSNIDIPDIAVDELETAQNMFGSRILYPKSSISSDENIDFSVEFEDTRYLEIYNYFKTYDIARQLSWLGLLPPKKSYIINKILYSHMSVFRFLVDDDGETIIHFSKFTGVFPKSISRSSFSEIPQSGPLKVTIGFKLSGFFEDMEPNILSDFNSLVSLWKKGSITEAPPNNESPLWDDYIGMPSGENVDYPYIEFPKEADWRGYKLPLLKWGTDEARPVPRYAGDSDTLDPLNIRRGVDVKPPSSN</sequence>
<feature type="region of interest" description="Disordered" evidence="1">
    <location>
        <begin position="393"/>
        <end position="418"/>
    </location>
</feature>
<dbReference type="EMBL" id="BK032823">
    <property type="protein sequence ID" value="DAF62384.1"/>
    <property type="molecule type" value="Genomic_DNA"/>
</dbReference>
<evidence type="ECO:0000256" key="1">
    <source>
        <dbReference type="SAM" id="MobiDB-lite"/>
    </source>
</evidence>
<organism evidence="2">
    <name type="scientific">Myoviridae sp. ctIty1</name>
    <dbReference type="NCBI Taxonomy" id="2827673"/>
    <lineage>
        <taxon>Viruses</taxon>
        <taxon>Duplodnaviria</taxon>
        <taxon>Heunggongvirae</taxon>
        <taxon>Uroviricota</taxon>
        <taxon>Caudoviricetes</taxon>
    </lineage>
</organism>